<keyword evidence="3" id="KW-0805">Transcription regulation</keyword>
<dbReference type="Proteomes" id="UP001378592">
    <property type="component" value="Unassembled WGS sequence"/>
</dbReference>
<dbReference type="EMBL" id="JAZDUA010000955">
    <property type="protein sequence ID" value="KAK7788723.1"/>
    <property type="molecule type" value="Genomic_DNA"/>
</dbReference>
<evidence type="ECO:0000313" key="8">
    <source>
        <dbReference type="Proteomes" id="UP001378592"/>
    </source>
</evidence>
<sequence length="480" mass="54885">MMPGRMKVSGKKVGRPKDSQKNSQERNNHDIGKHSLKGKHNDITKIKTSQVPGGSSSKTENVLTFPLLKTIDRDKMLPRYSAVLSRSDEEGVLMDDLDALQMELEALLSAVVVRSRVLQKEINTVTNNEEKHKRRGNFANRHRHTTKINVHNKRGRKLKESKLQDLGKAPVGIKFTKVKSVPASISSSANICLPDHEPQKSVKHDSPRLLHSRYDLPNKFWASVDSYCGEITRDDIRFLEELAKECESGDEYQKIPPLGRHYSRRWADEDMKSEQEEGRSDARGQNKGNQLEAQTLLKKGEKASEVSSGPLTQRLVSTLIEENVKLNCTEKLDSKSSGGENVTPRSGLFRTFITNNTVNFDRKVRKELEDQGILENNDQPKESCVDDEILQEIKRCQTELQTLNDYNHMHLKRLISLAEVQITRQELKRKLHRVDCDIMESYRNVVAAKQQKKVLSKTEQDMCWKALREREALLKQLDCL</sequence>
<name>A0AAN9YVJ3_9ORTH</name>
<keyword evidence="4" id="KW-0804">Transcription</keyword>
<proteinExistence type="inferred from homology"/>
<dbReference type="InterPro" id="IPR019340">
    <property type="entry name" value="Histone_AcTrfase_su3"/>
</dbReference>
<dbReference type="GO" id="GO:0000124">
    <property type="term" value="C:SAGA complex"/>
    <property type="evidence" value="ECO:0007669"/>
    <property type="project" value="TreeGrafter"/>
</dbReference>
<comment type="similarity">
    <text evidence="2">Belongs to the NGG1 family.</text>
</comment>
<evidence type="ECO:0000313" key="7">
    <source>
        <dbReference type="EMBL" id="KAK7788723.1"/>
    </source>
</evidence>
<organism evidence="7 8">
    <name type="scientific">Gryllus longicercus</name>
    <dbReference type="NCBI Taxonomy" id="2509291"/>
    <lineage>
        <taxon>Eukaryota</taxon>
        <taxon>Metazoa</taxon>
        <taxon>Ecdysozoa</taxon>
        <taxon>Arthropoda</taxon>
        <taxon>Hexapoda</taxon>
        <taxon>Insecta</taxon>
        <taxon>Pterygota</taxon>
        <taxon>Neoptera</taxon>
        <taxon>Polyneoptera</taxon>
        <taxon>Orthoptera</taxon>
        <taxon>Ensifera</taxon>
        <taxon>Gryllidea</taxon>
        <taxon>Grylloidea</taxon>
        <taxon>Gryllidae</taxon>
        <taxon>Gryllinae</taxon>
        <taxon>Gryllus</taxon>
    </lineage>
</organism>
<dbReference type="GO" id="GO:0005634">
    <property type="term" value="C:nucleus"/>
    <property type="evidence" value="ECO:0007669"/>
    <property type="project" value="UniProtKB-SubCell"/>
</dbReference>
<feature type="compositionally biased region" description="Polar residues" evidence="6">
    <location>
        <begin position="46"/>
        <end position="60"/>
    </location>
</feature>
<dbReference type="GO" id="GO:0003713">
    <property type="term" value="F:transcription coactivator activity"/>
    <property type="evidence" value="ECO:0007669"/>
    <property type="project" value="TreeGrafter"/>
</dbReference>
<gene>
    <name evidence="7" type="ORF">R5R35_011013</name>
</gene>
<dbReference type="GO" id="GO:0006357">
    <property type="term" value="P:regulation of transcription by RNA polymerase II"/>
    <property type="evidence" value="ECO:0007669"/>
    <property type="project" value="TreeGrafter"/>
</dbReference>
<reference evidence="7 8" key="1">
    <citation type="submission" date="2024-03" db="EMBL/GenBank/DDBJ databases">
        <title>The genome assembly and annotation of the cricket Gryllus longicercus Weissman &amp; Gray.</title>
        <authorList>
            <person name="Szrajer S."/>
            <person name="Gray D."/>
            <person name="Ylla G."/>
        </authorList>
    </citation>
    <scope>NUCLEOTIDE SEQUENCE [LARGE SCALE GENOMIC DNA]</scope>
    <source>
        <strain evidence="7">DAG 2021-001</strain>
        <tissue evidence="7">Whole body minus gut</tissue>
    </source>
</reference>
<evidence type="ECO:0000256" key="6">
    <source>
        <dbReference type="SAM" id="MobiDB-lite"/>
    </source>
</evidence>
<evidence type="ECO:0000256" key="5">
    <source>
        <dbReference type="ARBA" id="ARBA00023242"/>
    </source>
</evidence>
<evidence type="ECO:0000256" key="3">
    <source>
        <dbReference type="ARBA" id="ARBA00023015"/>
    </source>
</evidence>
<dbReference type="AlphaFoldDB" id="A0AAN9YVJ3"/>
<dbReference type="PANTHER" id="PTHR13556:SF2">
    <property type="entry name" value="TRANSCRIPTIONAL ADAPTER 3"/>
    <property type="match status" value="1"/>
</dbReference>
<keyword evidence="5" id="KW-0539">Nucleus</keyword>
<protein>
    <recommendedName>
        <fullName evidence="9">Transcriptional adapter 3</fullName>
    </recommendedName>
</protein>
<feature type="compositionally biased region" description="Basic and acidic residues" evidence="6">
    <location>
        <begin position="265"/>
        <end position="284"/>
    </location>
</feature>
<accession>A0AAN9YVJ3</accession>
<evidence type="ECO:0008006" key="9">
    <source>
        <dbReference type="Google" id="ProtNLM"/>
    </source>
</evidence>
<feature type="compositionally biased region" description="Basic and acidic residues" evidence="6">
    <location>
        <begin position="15"/>
        <end position="45"/>
    </location>
</feature>
<evidence type="ECO:0000256" key="4">
    <source>
        <dbReference type="ARBA" id="ARBA00023163"/>
    </source>
</evidence>
<comment type="subcellular location">
    <subcellularLocation>
        <location evidence="1">Nucleus</location>
    </subcellularLocation>
</comment>
<keyword evidence="8" id="KW-1185">Reference proteome</keyword>
<dbReference type="PANTHER" id="PTHR13556">
    <property type="entry name" value="TRANSCRIPTIONAL ADAPTER 3-RELATED"/>
    <property type="match status" value="1"/>
</dbReference>
<evidence type="ECO:0000256" key="2">
    <source>
        <dbReference type="ARBA" id="ARBA00005330"/>
    </source>
</evidence>
<dbReference type="Pfam" id="PF10198">
    <property type="entry name" value="Ada3"/>
    <property type="match status" value="1"/>
</dbReference>
<feature type="region of interest" description="Disordered" evidence="6">
    <location>
        <begin position="263"/>
        <end position="289"/>
    </location>
</feature>
<comment type="caution">
    <text evidence="7">The sequence shown here is derived from an EMBL/GenBank/DDBJ whole genome shotgun (WGS) entry which is preliminary data.</text>
</comment>
<feature type="region of interest" description="Disordered" evidence="6">
    <location>
        <begin position="1"/>
        <end position="60"/>
    </location>
</feature>
<evidence type="ECO:0000256" key="1">
    <source>
        <dbReference type="ARBA" id="ARBA00004123"/>
    </source>
</evidence>